<proteinExistence type="predicted"/>
<name>A0A914RZ47_PAREQ</name>
<organism evidence="2 3">
    <name type="scientific">Parascaris equorum</name>
    <name type="common">Equine roundworm</name>
    <dbReference type="NCBI Taxonomy" id="6256"/>
    <lineage>
        <taxon>Eukaryota</taxon>
        <taxon>Metazoa</taxon>
        <taxon>Ecdysozoa</taxon>
        <taxon>Nematoda</taxon>
        <taxon>Chromadorea</taxon>
        <taxon>Rhabditida</taxon>
        <taxon>Spirurina</taxon>
        <taxon>Ascaridomorpha</taxon>
        <taxon>Ascaridoidea</taxon>
        <taxon>Ascarididae</taxon>
        <taxon>Parascaris</taxon>
    </lineage>
</organism>
<dbReference type="WBParaSite" id="PEQ_0001015401-mRNA-1">
    <property type="protein sequence ID" value="PEQ_0001015401-mRNA-1"/>
    <property type="gene ID" value="PEQ_0001015401"/>
</dbReference>
<feature type="region of interest" description="Disordered" evidence="1">
    <location>
        <begin position="1"/>
        <end position="40"/>
    </location>
</feature>
<reference evidence="3" key="1">
    <citation type="submission" date="2022-11" db="UniProtKB">
        <authorList>
            <consortium name="WormBaseParasite"/>
        </authorList>
    </citation>
    <scope>IDENTIFICATION</scope>
</reference>
<feature type="compositionally biased region" description="Pro residues" evidence="1">
    <location>
        <begin position="1"/>
        <end position="26"/>
    </location>
</feature>
<evidence type="ECO:0000313" key="2">
    <source>
        <dbReference type="Proteomes" id="UP000887564"/>
    </source>
</evidence>
<accession>A0A914RZ47</accession>
<sequence length="128" mass="14748">MLPSMTAPPPPIIVQPPPLQQPPPPGLHTATTFPPVPAPPQVRDAWDEFLERKEKVRVHRGNAYVSDKLSRVRADSCYTRETRKYERRRIRRLQGNEMATEAERDETLSNIPSSDAASIERFCFRKLW</sequence>
<keyword evidence="2" id="KW-1185">Reference proteome</keyword>
<evidence type="ECO:0000256" key="1">
    <source>
        <dbReference type="SAM" id="MobiDB-lite"/>
    </source>
</evidence>
<evidence type="ECO:0000313" key="3">
    <source>
        <dbReference type="WBParaSite" id="PEQ_0001015401-mRNA-1"/>
    </source>
</evidence>
<protein>
    <submittedName>
        <fullName evidence="3">Uncharacterized protein</fullName>
    </submittedName>
</protein>
<dbReference type="Proteomes" id="UP000887564">
    <property type="component" value="Unplaced"/>
</dbReference>
<dbReference type="AlphaFoldDB" id="A0A914RZ47"/>